<dbReference type="Proteomes" id="UP000032250">
    <property type="component" value="Unassembled WGS sequence"/>
</dbReference>
<dbReference type="EMBL" id="JXSU01000007">
    <property type="protein sequence ID" value="KIS24107.1"/>
    <property type="molecule type" value="Genomic_DNA"/>
</dbReference>
<evidence type="ECO:0000313" key="4">
    <source>
        <dbReference type="Proteomes" id="UP000032250"/>
    </source>
</evidence>
<organism evidence="3 4">
    <name type="scientific">Clostridium botulinum B2 450</name>
    <dbReference type="NCBI Taxonomy" id="1379739"/>
    <lineage>
        <taxon>Bacteria</taxon>
        <taxon>Bacillati</taxon>
        <taxon>Bacillota</taxon>
        <taxon>Clostridia</taxon>
        <taxon>Eubacteriales</taxon>
        <taxon>Clostridiaceae</taxon>
        <taxon>Clostridium</taxon>
    </lineage>
</organism>
<reference evidence="3 4" key="1">
    <citation type="submission" date="2014-06" db="EMBL/GenBank/DDBJ databases">
        <title>Genome characterization of distinct group I Clostridium botulinum lineages.</title>
        <authorList>
            <person name="Giordani F."/>
            <person name="Anselmo A."/>
            <person name="Fillo S."/>
            <person name="Palozzi A.M."/>
            <person name="Fortunato A."/>
            <person name="Gentile B."/>
            <person name="Ciammaruconi A."/>
            <person name="Anniballi F."/>
            <person name="De Medici D."/>
            <person name="Lista F."/>
        </authorList>
    </citation>
    <scope>NUCLEOTIDE SEQUENCE [LARGE SCALE GENOMIC DNA]</scope>
    <source>
        <strain evidence="3 4">B2 450</strain>
    </source>
</reference>
<keyword evidence="1" id="KW-1133">Transmembrane helix</keyword>
<dbReference type="AlphaFoldDB" id="A0A0D1BWD3"/>
<evidence type="ECO:0000313" key="3">
    <source>
        <dbReference type="EMBL" id="KIS24107.1"/>
    </source>
</evidence>
<evidence type="ECO:0000259" key="2">
    <source>
        <dbReference type="Pfam" id="PF14242"/>
    </source>
</evidence>
<dbReference type="HOGENOM" id="CLU_115782_0_1_9"/>
<accession>A0A0D1BWD3</accession>
<sequence>MNVSLEQIDLLRKRANVSYEEAKEVLEKFDGDIIEALVYLEKNKKVNEDFCCESKFFNKIKMLIRKGNKTKVVVRKKEETVLKVPVNVVILCAALAFPVTIAATIIALVTKHTIRIEKNSGEDSKVNDILNKVSTKVNDIVDDLSEEKEVYN</sequence>
<protein>
    <submittedName>
        <fullName evidence="3">Ubiquitin-associated protein</fullName>
    </submittedName>
</protein>
<keyword evidence="1" id="KW-0812">Transmembrane</keyword>
<feature type="domain" description="DUF4342" evidence="2">
    <location>
        <begin position="44"/>
        <end position="118"/>
    </location>
</feature>
<dbReference type="Gene3D" id="1.10.8.10">
    <property type="entry name" value="DNA helicase RuvA subunit, C-terminal domain"/>
    <property type="match status" value="1"/>
</dbReference>
<dbReference type="RefSeq" id="WP_043032084.1">
    <property type="nucleotide sequence ID" value="NZ_JXSU01000007.1"/>
</dbReference>
<dbReference type="OrthoDB" id="3183239at2"/>
<dbReference type="PATRIC" id="fig|1379739.3.peg.2595"/>
<name>A0A0D1BWD3_CLOBO</name>
<keyword evidence="1" id="KW-0472">Membrane</keyword>
<comment type="caution">
    <text evidence="3">The sequence shown here is derived from an EMBL/GenBank/DDBJ whole genome shotgun (WGS) entry which is preliminary data.</text>
</comment>
<dbReference type="Pfam" id="PF14242">
    <property type="entry name" value="DUF4342"/>
    <property type="match status" value="1"/>
</dbReference>
<dbReference type="InterPro" id="IPR025642">
    <property type="entry name" value="DUF4342"/>
</dbReference>
<dbReference type="CDD" id="cd14360">
    <property type="entry name" value="UBA_NAC_like_bac"/>
    <property type="match status" value="1"/>
</dbReference>
<proteinExistence type="predicted"/>
<evidence type="ECO:0000256" key="1">
    <source>
        <dbReference type="SAM" id="Phobius"/>
    </source>
</evidence>
<gene>
    <name evidence="3" type="ORF">N495_11115</name>
</gene>
<dbReference type="SUPFAM" id="SSF46934">
    <property type="entry name" value="UBA-like"/>
    <property type="match status" value="1"/>
</dbReference>
<dbReference type="InterPro" id="IPR009060">
    <property type="entry name" value="UBA-like_sf"/>
</dbReference>
<feature type="transmembrane region" description="Helical" evidence="1">
    <location>
        <begin position="88"/>
        <end position="109"/>
    </location>
</feature>